<dbReference type="Proteomes" id="UP000663859">
    <property type="component" value="Unassembled WGS sequence"/>
</dbReference>
<reference evidence="1" key="1">
    <citation type="submission" date="2021-02" db="EMBL/GenBank/DDBJ databases">
        <authorList>
            <person name="Cremers G."/>
            <person name="Picone N."/>
        </authorList>
    </citation>
    <scope>NUCLEOTIDE SEQUENCE</scope>
    <source>
        <strain evidence="1">PQ17</strain>
    </source>
</reference>
<dbReference type="PROSITE" id="PS51257">
    <property type="entry name" value="PROKAR_LIPOPROTEIN"/>
    <property type="match status" value="1"/>
</dbReference>
<sequence length="74" mass="7967">MRLANPKIFEPSFCGFATLGLFATACQLNPLLHIAFLLPFCGGYLGITVLSTDPQTIGGSYPRCGCVQKSKSKR</sequence>
<keyword evidence="2" id="KW-1185">Reference proteome</keyword>
<organism evidence="1 2">
    <name type="scientific">Candidatus Methylacidithermus pantelleriae</name>
    <dbReference type="NCBI Taxonomy" id="2744239"/>
    <lineage>
        <taxon>Bacteria</taxon>
        <taxon>Pseudomonadati</taxon>
        <taxon>Verrucomicrobiota</taxon>
        <taxon>Methylacidiphilae</taxon>
        <taxon>Methylacidiphilales</taxon>
        <taxon>Methylacidiphilaceae</taxon>
        <taxon>Candidatus Methylacidithermus</taxon>
    </lineage>
</organism>
<dbReference type="AlphaFoldDB" id="A0A8J2BLU3"/>
<evidence type="ECO:0000313" key="1">
    <source>
        <dbReference type="EMBL" id="CAF0703925.1"/>
    </source>
</evidence>
<evidence type="ECO:0000313" key="2">
    <source>
        <dbReference type="Proteomes" id="UP000663859"/>
    </source>
</evidence>
<proteinExistence type="predicted"/>
<name>A0A8J2BLU3_9BACT</name>
<comment type="caution">
    <text evidence="1">The sequence shown here is derived from an EMBL/GenBank/DDBJ whole genome shotgun (WGS) entry which is preliminary data.</text>
</comment>
<gene>
    <name evidence="1" type="ORF">MPNT_60139</name>
</gene>
<protein>
    <submittedName>
        <fullName evidence="1">Uncharacterized protein</fullName>
    </submittedName>
</protein>
<dbReference type="EMBL" id="CAJNOB010000056">
    <property type="protein sequence ID" value="CAF0703925.1"/>
    <property type="molecule type" value="Genomic_DNA"/>
</dbReference>
<accession>A0A8J2BLU3</accession>